<dbReference type="Pfam" id="PF02803">
    <property type="entry name" value="Thiolase_C"/>
    <property type="match status" value="1"/>
</dbReference>
<gene>
    <name evidence="10" type="ORF">KKC1_17790</name>
</gene>
<keyword evidence="4 7" id="KW-0012">Acyltransferase</keyword>
<dbReference type="InterPro" id="IPR002155">
    <property type="entry name" value="Thiolase"/>
</dbReference>
<dbReference type="SUPFAM" id="SSF53901">
    <property type="entry name" value="Thiolase-like"/>
    <property type="match status" value="2"/>
</dbReference>
<evidence type="ECO:0000256" key="3">
    <source>
        <dbReference type="ARBA" id="ARBA00022679"/>
    </source>
</evidence>
<name>A0A1Z5HT63_9FIRM</name>
<dbReference type="Gene3D" id="3.40.47.10">
    <property type="match status" value="2"/>
</dbReference>
<comment type="caution">
    <text evidence="10">The sequence shown here is derived from an EMBL/GenBank/DDBJ whole genome shotgun (WGS) entry which is preliminary data.</text>
</comment>
<feature type="domain" description="Thiolase N-terminal" evidence="8">
    <location>
        <begin position="6"/>
        <end position="266"/>
    </location>
</feature>
<evidence type="ECO:0000256" key="7">
    <source>
        <dbReference type="RuleBase" id="RU003557"/>
    </source>
</evidence>
<evidence type="ECO:0000256" key="4">
    <source>
        <dbReference type="ARBA" id="ARBA00023315"/>
    </source>
</evidence>
<evidence type="ECO:0000256" key="2">
    <source>
        <dbReference type="ARBA" id="ARBA00012705"/>
    </source>
</evidence>
<dbReference type="CDD" id="cd00751">
    <property type="entry name" value="thiolase"/>
    <property type="match status" value="1"/>
</dbReference>
<keyword evidence="3 7" id="KW-0808">Transferase</keyword>
<dbReference type="PIRSF" id="PIRSF000429">
    <property type="entry name" value="Ac-CoA_Ac_transf"/>
    <property type="match status" value="1"/>
</dbReference>
<evidence type="ECO:0000259" key="8">
    <source>
        <dbReference type="Pfam" id="PF00108"/>
    </source>
</evidence>
<feature type="domain" description="Thiolase C-terminal" evidence="9">
    <location>
        <begin position="273"/>
        <end position="402"/>
    </location>
</feature>
<protein>
    <recommendedName>
        <fullName evidence="2">acetyl-CoA C-acetyltransferase</fullName>
        <ecNumber evidence="2">2.3.1.9</ecNumber>
    </recommendedName>
    <alternativeName>
        <fullName evidence="5">Acetoacetyl-CoA thiolase</fullName>
    </alternativeName>
</protein>
<comment type="similarity">
    <text evidence="1 7">Belongs to the thiolase-like superfamily. Thiolase family.</text>
</comment>
<organism evidence="10 11">
    <name type="scientific">Calderihabitans maritimus</name>
    <dbReference type="NCBI Taxonomy" id="1246530"/>
    <lineage>
        <taxon>Bacteria</taxon>
        <taxon>Bacillati</taxon>
        <taxon>Bacillota</taxon>
        <taxon>Clostridia</taxon>
        <taxon>Neomoorellales</taxon>
        <taxon>Calderihabitantaceae</taxon>
        <taxon>Calderihabitans</taxon>
    </lineage>
</organism>
<dbReference type="NCBIfam" id="TIGR01930">
    <property type="entry name" value="AcCoA-C-Actrans"/>
    <property type="match status" value="1"/>
</dbReference>
<dbReference type="Pfam" id="PF00108">
    <property type="entry name" value="Thiolase_N"/>
    <property type="match status" value="1"/>
</dbReference>
<evidence type="ECO:0000259" key="9">
    <source>
        <dbReference type="Pfam" id="PF02803"/>
    </source>
</evidence>
<evidence type="ECO:0000256" key="6">
    <source>
        <dbReference type="PIRSR" id="PIRSR000429-1"/>
    </source>
</evidence>
<dbReference type="EMBL" id="BDGJ01000087">
    <property type="protein sequence ID" value="GAW92628.1"/>
    <property type="molecule type" value="Genomic_DNA"/>
</dbReference>
<dbReference type="GO" id="GO:0003985">
    <property type="term" value="F:acetyl-CoA C-acetyltransferase activity"/>
    <property type="evidence" value="ECO:0007669"/>
    <property type="project" value="UniProtKB-EC"/>
</dbReference>
<accession>A0A1Z5HT63</accession>
<keyword evidence="11" id="KW-1185">Reference proteome</keyword>
<dbReference type="InterPro" id="IPR020616">
    <property type="entry name" value="Thiolase_N"/>
</dbReference>
<dbReference type="InterPro" id="IPR020610">
    <property type="entry name" value="Thiolase_AS"/>
</dbReference>
<feature type="active site" description="Proton acceptor" evidence="6">
    <location>
        <position position="390"/>
    </location>
</feature>
<dbReference type="AlphaFoldDB" id="A0A1Z5HT63"/>
<evidence type="ECO:0000313" key="10">
    <source>
        <dbReference type="EMBL" id="GAW92628.1"/>
    </source>
</evidence>
<dbReference type="Proteomes" id="UP000197032">
    <property type="component" value="Unassembled WGS sequence"/>
</dbReference>
<dbReference type="PROSITE" id="PS00099">
    <property type="entry name" value="THIOLASE_3"/>
    <property type="match status" value="1"/>
</dbReference>
<dbReference type="RefSeq" id="WP_088553933.1">
    <property type="nucleotide sequence ID" value="NZ_BDGJ01000087.1"/>
</dbReference>
<dbReference type="OrthoDB" id="56116at2"/>
<feature type="active site" description="Proton acceptor" evidence="6">
    <location>
        <position position="360"/>
    </location>
</feature>
<feature type="active site" description="Acyl-thioester intermediate" evidence="6">
    <location>
        <position position="94"/>
    </location>
</feature>
<evidence type="ECO:0000256" key="1">
    <source>
        <dbReference type="ARBA" id="ARBA00010982"/>
    </source>
</evidence>
<proteinExistence type="inferred from homology"/>
<dbReference type="PANTHER" id="PTHR18919:SF107">
    <property type="entry name" value="ACETYL-COA ACETYLTRANSFERASE, CYTOSOLIC"/>
    <property type="match status" value="1"/>
</dbReference>
<reference evidence="11" key="1">
    <citation type="journal article" date="2017" name="Appl. Environ. Microbiol.">
        <title>Genomic analysis of Calderihabitans maritimus KKC1, a thermophilic hydrogenogenic carboxydotrophic bacterium isolated from marine sediment.</title>
        <authorList>
            <person name="Omae K."/>
            <person name="Yoneda Y."/>
            <person name="Fukuyama Y."/>
            <person name="Yoshida T."/>
            <person name="Sako Y."/>
        </authorList>
    </citation>
    <scope>NUCLEOTIDE SEQUENCE [LARGE SCALE GENOMIC DNA]</scope>
    <source>
        <strain evidence="11">KKC1</strain>
    </source>
</reference>
<sequence length="403" mass="43025">MGVREVVIVSAVRTPFGRYGGSLKNFDCYDLSALVIKEVLDRVNLPGELVEEIYWGAGDTAACKDVYTPVIARQALLKAGLPPETISCTLDKACVSGMSAVQLGYRAIRYGDIDVSIGGGVTTFSQEPLILRGLRFRGHRLGSVVLEDPLYELGYKDYNPVAVDAGEVALEHGIGRQEQDEWALRSHQRYGEAFSRHGFADEIMPVKLPDSGERGDVLRRDEQYRPDITLEKLAQLPTIYGSPTVTAGNAPGLNDGAAAILIMSREKAEKLGLKPLATIVSMANVALPPRLIAEAPAAAVNKVLKQAGLSLSDMNLIEINEAFAAVTLVSSKILAGEDKNRMVKLQERINVNGGAIAIGHANTASGARILMTLVYELARRGGGYGVAAICGGLAQGEAAIVKV</sequence>
<evidence type="ECO:0000313" key="11">
    <source>
        <dbReference type="Proteomes" id="UP000197032"/>
    </source>
</evidence>
<evidence type="ECO:0000256" key="5">
    <source>
        <dbReference type="ARBA" id="ARBA00030755"/>
    </source>
</evidence>
<dbReference type="InterPro" id="IPR020617">
    <property type="entry name" value="Thiolase_C"/>
</dbReference>
<dbReference type="InterPro" id="IPR016039">
    <property type="entry name" value="Thiolase-like"/>
</dbReference>
<dbReference type="EC" id="2.3.1.9" evidence="2"/>
<dbReference type="PANTHER" id="PTHR18919">
    <property type="entry name" value="ACETYL-COA C-ACYLTRANSFERASE"/>
    <property type="match status" value="1"/>
</dbReference>